<name>A0A202E5V0_9EURY</name>
<dbReference type="GO" id="GO:0004357">
    <property type="term" value="F:glutamate-cysteine ligase activity"/>
    <property type="evidence" value="ECO:0007669"/>
    <property type="project" value="InterPro"/>
</dbReference>
<dbReference type="GO" id="GO:0042398">
    <property type="term" value="P:modified amino acid biosynthetic process"/>
    <property type="evidence" value="ECO:0007669"/>
    <property type="project" value="InterPro"/>
</dbReference>
<keyword evidence="2" id="KW-1185">Reference proteome</keyword>
<keyword evidence="1" id="KW-0436">Ligase</keyword>
<dbReference type="InterPro" id="IPR050141">
    <property type="entry name" value="GCL_type2/YbdK_subfam"/>
</dbReference>
<dbReference type="SUPFAM" id="SSF55931">
    <property type="entry name" value="Glutamine synthetase/guanido kinase"/>
    <property type="match status" value="1"/>
</dbReference>
<proteinExistence type="predicted"/>
<dbReference type="EMBL" id="MWPH01000003">
    <property type="protein sequence ID" value="OVE83609.1"/>
    <property type="molecule type" value="Genomic_DNA"/>
</dbReference>
<dbReference type="OrthoDB" id="156252at2157"/>
<protein>
    <submittedName>
        <fullName evidence="1">Glutamate--cysteine ligase</fullName>
    </submittedName>
</protein>
<dbReference type="Pfam" id="PF04107">
    <property type="entry name" value="GCS2"/>
    <property type="match status" value="1"/>
</dbReference>
<sequence length="369" mass="41681">MSRTESNPIRRSIEVEYWVIDDEGRLVEPGALVDATPGAEREFVEPVLEIKTTPCETTAQLREELFERISRVLQCADEVGKGLVPLATPITREEIQELESDRTQIQNRVIGEPFEYVRHCAGTHIHVEQQPGRAAEQLNTLIALDPALALVNSSPYFQGRHLATGARSKLYRWMAYDSLPHQGRLWPYVDDTADWNQRLEDRYEEFVTAALEAGSDRATIESNFEPESAVWTPVQLRNEFSTVEWRSPDTALPSHVVQLAGDLADTVERLLDAEVRIEGDNGRITDDEFVLPEFDAVQEYVDAAIRDGLSSAAVRAYLERMGFDVTAYEPLTDDFDDEVVTPSKARQCRLDYAERLEGDVRSTTPIPND</sequence>
<evidence type="ECO:0000313" key="1">
    <source>
        <dbReference type="EMBL" id="OVE83609.1"/>
    </source>
</evidence>
<evidence type="ECO:0000313" key="2">
    <source>
        <dbReference type="Proteomes" id="UP000196084"/>
    </source>
</evidence>
<accession>A0A202E5V0</accession>
<organism evidence="1 2">
    <name type="scientific">Natronolimnobius baerhuensis</name>
    <dbReference type="NCBI Taxonomy" id="253108"/>
    <lineage>
        <taxon>Archaea</taxon>
        <taxon>Methanobacteriati</taxon>
        <taxon>Methanobacteriota</taxon>
        <taxon>Stenosarchaea group</taxon>
        <taxon>Halobacteria</taxon>
        <taxon>Halobacteriales</taxon>
        <taxon>Natrialbaceae</taxon>
        <taxon>Natronolimnobius</taxon>
    </lineage>
</organism>
<dbReference type="PANTHER" id="PTHR36510">
    <property type="entry name" value="GLUTAMATE--CYSTEINE LIGASE 2-RELATED"/>
    <property type="match status" value="1"/>
</dbReference>
<comment type="caution">
    <text evidence="1">The sequence shown here is derived from an EMBL/GenBank/DDBJ whole genome shotgun (WGS) entry which is preliminary data.</text>
</comment>
<dbReference type="RefSeq" id="WP_054863168.1">
    <property type="nucleotide sequence ID" value="NZ_MWPH01000003.1"/>
</dbReference>
<gene>
    <name evidence="1" type="ORF">B2G88_14350</name>
</gene>
<dbReference type="Proteomes" id="UP000196084">
    <property type="component" value="Unassembled WGS sequence"/>
</dbReference>
<dbReference type="InterPro" id="IPR014746">
    <property type="entry name" value="Gln_synth/guanido_kin_cat_dom"/>
</dbReference>
<dbReference type="PANTHER" id="PTHR36510:SF1">
    <property type="entry name" value="GLUTAMATE--CYSTEINE LIGASE 2-RELATED"/>
    <property type="match status" value="1"/>
</dbReference>
<reference evidence="1 2" key="1">
    <citation type="submission" date="2017-02" db="EMBL/GenBank/DDBJ databases">
        <title>Natronthermophilus aegyptiacus gen. nov.,sp. nov., an aerobic, extremely halophilic alkalithermophilic archaeon isolated from the athalassohaline Wadi An Natrun, Egypt.</title>
        <authorList>
            <person name="Zhao B."/>
        </authorList>
    </citation>
    <scope>NUCLEOTIDE SEQUENCE [LARGE SCALE GENOMIC DNA]</scope>
    <source>
        <strain evidence="1 2">CGMCC 1.3597</strain>
    </source>
</reference>
<dbReference type="AlphaFoldDB" id="A0A202E5V0"/>
<dbReference type="InterPro" id="IPR006336">
    <property type="entry name" value="GCS2"/>
</dbReference>
<dbReference type="Gene3D" id="3.30.590.20">
    <property type="match status" value="1"/>
</dbReference>